<comment type="caution">
    <text evidence="7">The sequence shown here is derived from an EMBL/GenBank/DDBJ whole genome shotgun (WGS) entry which is preliminary data.</text>
</comment>
<dbReference type="NCBIfam" id="TIGR00152">
    <property type="entry name" value="dephospho-CoA kinase"/>
    <property type="match status" value="1"/>
</dbReference>
<dbReference type="UniPathway" id="UPA00241">
    <property type="reaction ID" value="UER00356"/>
</dbReference>
<dbReference type="SUPFAM" id="SSF52540">
    <property type="entry name" value="P-loop containing nucleoside triphosphate hydrolases"/>
    <property type="match status" value="1"/>
</dbReference>
<evidence type="ECO:0000256" key="6">
    <source>
        <dbReference type="NCBIfam" id="TIGR00152"/>
    </source>
</evidence>
<comment type="pathway">
    <text evidence="5">Cofactor biosynthesis; coenzyme A biosynthesis; CoA from (R)-pantothenate: step 5/5.</text>
</comment>
<keyword evidence="2 5" id="KW-0547">Nucleotide-binding</keyword>
<comment type="function">
    <text evidence="5">Catalyzes the phosphorylation of the 3'-hydroxyl group of dephosphocoenzyme A to form coenzyme A.</text>
</comment>
<name>A0A7W5H2T3_9PORP</name>
<evidence type="ECO:0000256" key="5">
    <source>
        <dbReference type="HAMAP-Rule" id="MF_00376"/>
    </source>
</evidence>
<reference evidence="7 8" key="1">
    <citation type="submission" date="2020-08" db="EMBL/GenBank/DDBJ databases">
        <title>Genomic Encyclopedia of Type Strains, Phase IV (KMG-IV): sequencing the most valuable type-strain genomes for metagenomic binning, comparative biology and taxonomic classification.</title>
        <authorList>
            <person name="Goeker M."/>
        </authorList>
    </citation>
    <scope>NUCLEOTIDE SEQUENCE [LARGE SCALE GENOMIC DNA]</scope>
    <source>
        <strain evidence="7 8">DSM 27471</strain>
    </source>
</reference>
<evidence type="ECO:0000256" key="2">
    <source>
        <dbReference type="ARBA" id="ARBA00022741"/>
    </source>
</evidence>
<dbReference type="HAMAP" id="MF_00376">
    <property type="entry name" value="Dephospho_CoA_kinase"/>
    <property type="match status" value="1"/>
</dbReference>
<feature type="binding site" evidence="5">
    <location>
        <begin position="11"/>
        <end position="16"/>
    </location>
    <ligand>
        <name>ATP</name>
        <dbReference type="ChEBI" id="CHEBI:30616"/>
    </ligand>
</feature>
<dbReference type="EMBL" id="JACHYB010000002">
    <property type="protein sequence ID" value="MBB3187776.1"/>
    <property type="molecule type" value="Genomic_DNA"/>
</dbReference>
<dbReference type="PANTHER" id="PTHR10695">
    <property type="entry name" value="DEPHOSPHO-COA KINASE-RELATED"/>
    <property type="match status" value="1"/>
</dbReference>
<keyword evidence="5 7" id="KW-0418">Kinase</keyword>
<evidence type="ECO:0000256" key="1">
    <source>
        <dbReference type="ARBA" id="ARBA00009018"/>
    </source>
</evidence>
<accession>A0A7W5H2T3</accession>
<dbReference type="EC" id="2.7.1.24" evidence="5 6"/>
<organism evidence="7 8">
    <name type="scientific">Microbacter margulisiae</name>
    <dbReference type="NCBI Taxonomy" id="1350067"/>
    <lineage>
        <taxon>Bacteria</taxon>
        <taxon>Pseudomonadati</taxon>
        <taxon>Bacteroidota</taxon>
        <taxon>Bacteroidia</taxon>
        <taxon>Bacteroidales</taxon>
        <taxon>Porphyromonadaceae</taxon>
        <taxon>Microbacter</taxon>
    </lineage>
</organism>
<keyword evidence="5 7" id="KW-0808">Transferase</keyword>
<comment type="subcellular location">
    <subcellularLocation>
        <location evidence="5">Cytoplasm</location>
    </subcellularLocation>
</comment>
<dbReference type="CDD" id="cd02022">
    <property type="entry name" value="DPCK"/>
    <property type="match status" value="1"/>
</dbReference>
<dbReference type="AlphaFoldDB" id="A0A7W5H2T3"/>
<evidence type="ECO:0000256" key="3">
    <source>
        <dbReference type="ARBA" id="ARBA00022840"/>
    </source>
</evidence>
<dbReference type="Gene3D" id="3.40.50.300">
    <property type="entry name" value="P-loop containing nucleotide triphosphate hydrolases"/>
    <property type="match status" value="1"/>
</dbReference>
<dbReference type="PANTHER" id="PTHR10695:SF46">
    <property type="entry name" value="BIFUNCTIONAL COENZYME A SYNTHASE-RELATED"/>
    <property type="match status" value="1"/>
</dbReference>
<dbReference type="InterPro" id="IPR001977">
    <property type="entry name" value="Depp_CoAkinase"/>
</dbReference>
<proteinExistence type="inferred from homology"/>
<gene>
    <name evidence="5" type="primary">coaE</name>
    <name evidence="7" type="ORF">FHX64_001974</name>
</gene>
<dbReference type="Proteomes" id="UP000544222">
    <property type="component" value="Unassembled WGS sequence"/>
</dbReference>
<comment type="catalytic activity">
    <reaction evidence="5">
        <text>3'-dephospho-CoA + ATP = ADP + CoA + H(+)</text>
        <dbReference type="Rhea" id="RHEA:18245"/>
        <dbReference type="ChEBI" id="CHEBI:15378"/>
        <dbReference type="ChEBI" id="CHEBI:30616"/>
        <dbReference type="ChEBI" id="CHEBI:57287"/>
        <dbReference type="ChEBI" id="CHEBI:57328"/>
        <dbReference type="ChEBI" id="CHEBI:456216"/>
        <dbReference type="EC" id="2.7.1.24"/>
    </reaction>
</comment>
<evidence type="ECO:0000313" key="7">
    <source>
        <dbReference type="EMBL" id="MBB3187776.1"/>
    </source>
</evidence>
<dbReference type="GO" id="GO:0004140">
    <property type="term" value="F:dephospho-CoA kinase activity"/>
    <property type="evidence" value="ECO:0007669"/>
    <property type="project" value="UniProtKB-UniRule"/>
</dbReference>
<evidence type="ECO:0000256" key="4">
    <source>
        <dbReference type="ARBA" id="ARBA00022993"/>
    </source>
</evidence>
<keyword evidence="3 5" id="KW-0067">ATP-binding</keyword>
<dbReference type="GO" id="GO:0015937">
    <property type="term" value="P:coenzyme A biosynthetic process"/>
    <property type="evidence" value="ECO:0007669"/>
    <property type="project" value="UniProtKB-UniRule"/>
</dbReference>
<keyword evidence="5" id="KW-0963">Cytoplasm</keyword>
<comment type="similarity">
    <text evidence="1 5">Belongs to the CoaE family.</text>
</comment>
<dbReference type="Pfam" id="PF01121">
    <property type="entry name" value="CoaE"/>
    <property type="match status" value="1"/>
</dbReference>
<keyword evidence="4 5" id="KW-0173">Coenzyme A biosynthesis</keyword>
<dbReference type="PROSITE" id="PS51219">
    <property type="entry name" value="DPCK"/>
    <property type="match status" value="1"/>
</dbReference>
<dbReference type="InterPro" id="IPR027417">
    <property type="entry name" value="P-loop_NTPase"/>
</dbReference>
<evidence type="ECO:0000313" key="8">
    <source>
        <dbReference type="Proteomes" id="UP000544222"/>
    </source>
</evidence>
<sequence>MLKIGLTGGMGSGKSIVAQYFHALGYPVYDTDWHAKYLMQHDNSLHEQLIATFGIAVFVDNKLNKKHLASLVFNSPEKLAILNQLVHPCVKADFLRWVGSQSSPMMFLESAILFESNFSSIVDHTIVVTAPEPLRMARVMLRDGMSKEAINERLKYQWAENDKIMMADYVIINDDRHSIIDQCNGILSKLTES</sequence>
<dbReference type="RefSeq" id="WP_183413609.1">
    <property type="nucleotide sequence ID" value="NZ_JACHYB010000002.1"/>
</dbReference>
<dbReference type="GO" id="GO:0005524">
    <property type="term" value="F:ATP binding"/>
    <property type="evidence" value="ECO:0007669"/>
    <property type="project" value="UniProtKB-UniRule"/>
</dbReference>
<dbReference type="GO" id="GO:0005737">
    <property type="term" value="C:cytoplasm"/>
    <property type="evidence" value="ECO:0007669"/>
    <property type="project" value="UniProtKB-SubCell"/>
</dbReference>
<keyword evidence="8" id="KW-1185">Reference proteome</keyword>
<protein>
    <recommendedName>
        <fullName evidence="5 6">Dephospho-CoA kinase</fullName>
        <ecNumber evidence="5 6">2.7.1.24</ecNumber>
    </recommendedName>
    <alternativeName>
        <fullName evidence="5">Dephosphocoenzyme A kinase</fullName>
    </alternativeName>
</protein>